<dbReference type="SUPFAM" id="SSF52096">
    <property type="entry name" value="ClpP/crotonase"/>
    <property type="match status" value="1"/>
</dbReference>
<dbReference type="RefSeq" id="WP_163675737.1">
    <property type="nucleotide sequence ID" value="NZ_JAAIYP010000027.1"/>
</dbReference>
<protein>
    <recommendedName>
        <fullName evidence="2">3-hydroxyisobutyryl-CoA hydrolase</fullName>
        <ecNumber evidence="2">3.1.2.4</ecNumber>
    </recommendedName>
</protein>
<reference evidence="5 6" key="1">
    <citation type="submission" date="2020-02" db="EMBL/GenBank/DDBJ databases">
        <authorList>
            <person name="Dziuba M."/>
            <person name="Kuznetsov B."/>
            <person name="Mardanov A."/>
            <person name="Ravin N."/>
            <person name="Grouzdev D."/>
        </authorList>
    </citation>
    <scope>NUCLEOTIDE SEQUENCE [LARGE SCALE GENOMIC DNA]</scope>
    <source>
        <strain evidence="5 6">SpK</strain>
    </source>
</reference>
<dbReference type="PANTHER" id="PTHR43176">
    <property type="entry name" value="3-HYDROXYISOBUTYRYL-COA HYDROLASE-RELATED"/>
    <property type="match status" value="1"/>
</dbReference>
<comment type="caution">
    <text evidence="5">The sequence shown here is derived from an EMBL/GenBank/DDBJ whole genome shotgun (WGS) entry which is preliminary data.</text>
</comment>
<sequence>METVFLRSGGLGIVRLNRPQVLNALGPSQFPAIHAQLRAWGSDSSVGAVIIEGSGQAFCAGGDIKAVWQARNQGNHDANRALFAARISSGSRAALGSIDIGEGDVRRR</sequence>
<gene>
    <name evidence="5" type="ORF">G4223_04715</name>
</gene>
<dbReference type="Pfam" id="PF16113">
    <property type="entry name" value="ECH_2"/>
    <property type="match status" value="1"/>
</dbReference>
<name>A0A7C9UXY0_9PROT</name>
<accession>A0A7C9UXY0</accession>
<dbReference type="GO" id="GO:0003860">
    <property type="term" value="F:3-hydroxyisobutyryl-CoA hydrolase activity"/>
    <property type="evidence" value="ECO:0007669"/>
    <property type="project" value="UniProtKB-EC"/>
</dbReference>
<comment type="catalytic activity">
    <reaction evidence="1">
        <text>3-hydroxy-2-methylpropanoyl-CoA + H2O = 3-hydroxy-2-methylpropanoate + CoA + H(+)</text>
        <dbReference type="Rhea" id="RHEA:20888"/>
        <dbReference type="ChEBI" id="CHEBI:11805"/>
        <dbReference type="ChEBI" id="CHEBI:15377"/>
        <dbReference type="ChEBI" id="CHEBI:15378"/>
        <dbReference type="ChEBI" id="CHEBI:57287"/>
        <dbReference type="ChEBI" id="CHEBI:57340"/>
        <dbReference type="EC" id="3.1.2.4"/>
    </reaction>
</comment>
<keyword evidence="6" id="KW-1185">Reference proteome</keyword>
<organism evidence="5 6">
    <name type="scientific">Magnetospirillum aberrantis SpK</name>
    <dbReference type="NCBI Taxonomy" id="908842"/>
    <lineage>
        <taxon>Bacteria</taxon>
        <taxon>Pseudomonadati</taxon>
        <taxon>Pseudomonadota</taxon>
        <taxon>Alphaproteobacteria</taxon>
        <taxon>Rhodospirillales</taxon>
        <taxon>Rhodospirillaceae</taxon>
        <taxon>Magnetospirillum</taxon>
    </lineage>
</organism>
<keyword evidence="3" id="KW-0378">Hydrolase</keyword>
<keyword evidence="5" id="KW-0413">Isomerase</keyword>
<feature type="domain" description="Enoyl-CoA hydratase/isomerase" evidence="4">
    <location>
        <begin position="12"/>
        <end position="84"/>
    </location>
</feature>
<dbReference type="GO" id="GO:0006574">
    <property type="term" value="P:L-valine catabolic process"/>
    <property type="evidence" value="ECO:0007669"/>
    <property type="project" value="TreeGrafter"/>
</dbReference>
<evidence type="ECO:0000259" key="4">
    <source>
        <dbReference type="Pfam" id="PF16113"/>
    </source>
</evidence>
<evidence type="ECO:0000256" key="1">
    <source>
        <dbReference type="ARBA" id="ARBA00001709"/>
    </source>
</evidence>
<dbReference type="InterPro" id="IPR032259">
    <property type="entry name" value="HIBYL-CoA-H"/>
</dbReference>
<evidence type="ECO:0000313" key="6">
    <source>
        <dbReference type="Proteomes" id="UP000480684"/>
    </source>
</evidence>
<evidence type="ECO:0000313" key="5">
    <source>
        <dbReference type="EMBL" id="NFV79411.1"/>
    </source>
</evidence>
<dbReference type="AlphaFoldDB" id="A0A7C9UXY0"/>
<dbReference type="CDD" id="cd06558">
    <property type="entry name" value="crotonase-like"/>
    <property type="match status" value="1"/>
</dbReference>
<evidence type="ECO:0000256" key="3">
    <source>
        <dbReference type="ARBA" id="ARBA00022801"/>
    </source>
</evidence>
<proteinExistence type="predicted"/>
<dbReference type="Proteomes" id="UP000480684">
    <property type="component" value="Unassembled WGS sequence"/>
</dbReference>
<dbReference type="GO" id="GO:0016853">
    <property type="term" value="F:isomerase activity"/>
    <property type="evidence" value="ECO:0007669"/>
    <property type="project" value="UniProtKB-KW"/>
</dbReference>
<dbReference type="Gene3D" id="3.90.226.10">
    <property type="entry name" value="2-enoyl-CoA Hydratase, Chain A, domain 1"/>
    <property type="match status" value="1"/>
</dbReference>
<dbReference type="InterPro" id="IPR045004">
    <property type="entry name" value="ECH_dom"/>
</dbReference>
<dbReference type="PANTHER" id="PTHR43176:SF3">
    <property type="entry name" value="3-HYDROXYISOBUTYRYL-COA HYDROLASE, MITOCHONDRIAL"/>
    <property type="match status" value="1"/>
</dbReference>
<evidence type="ECO:0000256" key="2">
    <source>
        <dbReference type="ARBA" id="ARBA00011915"/>
    </source>
</evidence>
<dbReference type="EMBL" id="JAAIYP010000027">
    <property type="protein sequence ID" value="NFV79411.1"/>
    <property type="molecule type" value="Genomic_DNA"/>
</dbReference>
<dbReference type="InterPro" id="IPR029045">
    <property type="entry name" value="ClpP/crotonase-like_dom_sf"/>
</dbReference>
<dbReference type="EC" id="3.1.2.4" evidence="2"/>